<dbReference type="InterPro" id="IPR001661">
    <property type="entry name" value="Glyco_hydro_37"/>
</dbReference>
<evidence type="ECO:0000256" key="1">
    <source>
        <dbReference type="ARBA" id="ARBA00005615"/>
    </source>
</evidence>
<dbReference type="InterPro" id="IPR008928">
    <property type="entry name" value="6-hairpin_glycosidase_sf"/>
</dbReference>
<dbReference type="PROSITE" id="PS00927">
    <property type="entry name" value="TREHALASE_1"/>
    <property type="match status" value="1"/>
</dbReference>
<evidence type="ECO:0000256" key="6">
    <source>
        <dbReference type="RuleBase" id="RU361180"/>
    </source>
</evidence>
<evidence type="ECO:0000256" key="2">
    <source>
        <dbReference type="ARBA" id="ARBA00012757"/>
    </source>
</evidence>
<protein>
    <recommendedName>
        <fullName evidence="3 6">Trehalase</fullName>
        <ecNumber evidence="2 6">3.2.1.28</ecNumber>
    </recommendedName>
    <alternativeName>
        <fullName evidence="6">Alpha-trehalose glucohydrolase</fullName>
    </alternativeName>
</protein>
<dbReference type="PRINTS" id="PR00744">
    <property type="entry name" value="GLHYDRLASE37"/>
</dbReference>
<evidence type="ECO:0000313" key="7">
    <source>
        <dbReference type="Proteomes" id="UP000887540"/>
    </source>
</evidence>
<dbReference type="Proteomes" id="UP000887540">
    <property type="component" value="Unplaced"/>
</dbReference>
<keyword evidence="7" id="KW-1185">Reference proteome</keyword>
<evidence type="ECO:0000313" key="8">
    <source>
        <dbReference type="WBParaSite" id="ACRNAN_scaffold595.g28603.t1"/>
    </source>
</evidence>
<name>A0A914E6P1_9BILA</name>
<dbReference type="SUPFAM" id="SSF48208">
    <property type="entry name" value="Six-hairpin glycosidases"/>
    <property type="match status" value="1"/>
</dbReference>
<sequence length="627" mass="71930">MHTNSYYIKRVMCASVTTLTFSTKTENLIGKPYQIVNTEEEDDGDPVVNVCDSQIYCQGPILAAANLFGLYNDSKDYVDQPLKDYPNITLKSFNDTFLDPQTGLYNYTNVTLKSWIDAHFLPPGDELDNCTEILIGWTDKPEKLSSRIADPELREWAFKLHGIWKELCKKISANVANHSELHSLIPVPNEFIIPGGRFREFYYWDTYWVIKGLLASELYKTAENVILNLVSMLHKLGFVPNGGRVYYEKRSQPPFLIPMVYEYYENTGNKTFLQMVLNDLDTEFNFWQTNRSVVVNINGTDHTVYRYNTPSNVPRPESYKEDLATAKNFTSNAARKQLWRNLASTAESGLDFSTRWFKDHLTLSTIETTNIVPVDLNALLCWNMNLMEYLANEAGNTSMSAHYHYLRSNFTNTFDTIFYNQEGAWFDYHLENKAQRYCAANDTSCFYPAIAVPLFASCYRDVDLRKPEKLFLFINNTGAFNYAGGVPASLIQNSNEQWDFPNGWPTLNHMIIEGLRKSENPIAQEQAFQIARKWVLSNYRVFNATGHMWEKYDVIDPLPHPGSGGEYVVQDGFGWTNGVILDLLMHYGDRLFINDCTKDSTSSDVDASNINLILVLFMGTFVVYFKL</sequence>
<dbReference type="InterPro" id="IPR018232">
    <property type="entry name" value="Glyco_hydro_37_CS"/>
</dbReference>
<dbReference type="PANTHER" id="PTHR23403:SF5">
    <property type="entry name" value="TREHALASE"/>
    <property type="match status" value="1"/>
</dbReference>
<comment type="similarity">
    <text evidence="1 6">Belongs to the glycosyl hydrolase 37 family.</text>
</comment>
<keyword evidence="5 6" id="KW-0326">Glycosidase</keyword>
<dbReference type="Gene3D" id="1.50.10.10">
    <property type="match status" value="1"/>
</dbReference>
<evidence type="ECO:0000256" key="4">
    <source>
        <dbReference type="ARBA" id="ARBA00022801"/>
    </source>
</evidence>
<dbReference type="GO" id="GO:0005993">
    <property type="term" value="P:trehalose catabolic process"/>
    <property type="evidence" value="ECO:0007669"/>
    <property type="project" value="TreeGrafter"/>
</dbReference>
<proteinExistence type="inferred from homology"/>
<dbReference type="InterPro" id="IPR012341">
    <property type="entry name" value="6hp_glycosidase-like_sf"/>
</dbReference>
<evidence type="ECO:0000256" key="3">
    <source>
        <dbReference type="ARBA" id="ARBA00019905"/>
    </source>
</evidence>
<reference evidence="8" key="1">
    <citation type="submission" date="2022-11" db="UniProtKB">
        <authorList>
            <consortium name="WormBaseParasite"/>
        </authorList>
    </citation>
    <scope>IDENTIFICATION</scope>
</reference>
<evidence type="ECO:0000256" key="5">
    <source>
        <dbReference type="ARBA" id="ARBA00023295"/>
    </source>
</evidence>
<keyword evidence="4 6" id="KW-0378">Hydrolase</keyword>
<dbReference type="WBParaSite" id="ACRNAN_scaffold595.g28603.t1">
    <property type="protein sequence ID" value="ACRNAN_scaffold595.g28603.t1"/>
    <property type="gene ID" value="ACRNAN_scaffold595.g28603"/>
</dbReference>
<organism evidence="7 8">
    <name type="scientific">Acrobeloides nanus</name>
    <dbReference type="NCBI Taxonomy" id="290746"/>
    <lineage>
        <taxon>Eukaryota</taxon>
        <taxon>Metazoa</taxon>
        <taxon>Ecdysozoa</taxon>
        <taxon>Nematoda</taxon>
        <taxon>Chromadorea</taxon>
        <taxon>Rhabditida</taxon>
        <taxon>Tylenchina</taxon>
        <taxon>Cephalobomorpha</taxon>
        <taxon>Cephaloboidea</taxon>
        <taxon>Cephalobidae</taxon>
        <taxon>Acrobeloides</taxon>
    </lineage>
</organism>
<dbReference type="AlphaFoldDB" id="A0A914E6P1"/>
<dbReference type="PANTHER" id="PTHR23403">
    <property type="entry name" value="TREHALASE"/>
    <property type="match status" value="1"/>
</dbReference>
<dbReference type="Pfam" id="PF01204">
    <property type="entry name" value="Trehalase"/>
    <property type="match status" value="1"/>
</dbReference>
<comment type="catalytic activity">
    <reaction evidence="6">
        <text>alpha,alpha-trehalose + H2O = alpha-D-glucose + beta-D-glucose</text>
        <dbReference type="Rhea" id="RHEA:32675"/>
        <dbReference type="ChEBI" id="CHEBI:15377"/>
        <dbReference type="ChEBI" id="CHEBI:15903"/>
        <dbReference type="ChEBI" id="CHEBI:16551"/>
        <dbReference type="ChEBI" id="CHEBI:17925"/>
        <dbReference type="EC" id="3.2.1.28"/>
    </reaction>
</comment>
<accession>A0A914E6P1</accession>
<dbReference type="GO" id="GO:0004555">
    <property type="term" value="F:alpha,alpha-trehalase activity"/>
    <property type="evidence" value="ECO:0007669"/>
    <property type="project" value="UniProtKB-EC"/>
</dbReference>
<dbReference type="EC" id="3.2.1.28" evidence="2 6"/>